<reference evidence="1 2" key="1">
    <citation type="submission" date="2018-02" db="EMBL/GenBank/DDBJ databases">
        <title>Complete genome sequencing of Faecalibacterium prausnitzii strains isolated from the human gut.</title>
        <authorList>
            <person name="Fitzgerald B.C."/>
            <person name="Shkoporov A.N."/>
            <person name="Ross P.R."/>
            <person name="Hill C."/>
        </authorList>
    </citation>
    <scope>NUCLEOTIDE SEQUENCE [LARGE SCALE GENOMIC DNA]</scope>
    <source>
        <strain evidence="1 2">APC922/41-1</strain>
    </source>
</reference>
<name>A0A173Y1K4_9FIRM</name>
<evidence type="ECO:0000313" key="2">
    <source>
        <dbReference type="Proteomes" id="UP000250429"/>
    </source>
</evidence>
<protein>
    <submittedName>
        <fullName evidence="1">Uncharacterized protein</fullName>
    </submittedName>
</protein>
<gene>
    <name evidence="1" type="ORF">C4N23_03685</name>
</gene>
<comment type="caution">
    <text evidence="1">The sequence shown here is derived from an EMBL/GenBank/DDBJ whole genome shotgun (WGS) entry which is preliminary data.</text>
</comment>
<dbReference type="AlphaFoldDB" id="A0A173Y1K4"/>
<organism evidence="1 2">
    <name type="scientific">Faecalibacterium hattorii</name>
    <dbReference type="NCBI Taxonomy" id="2935520"/>
    <lineage>
        <taxon>Bacteria</taxon>
        <taxon>Bacillati</taxon>
        <taxon>Bacillota</taxon>
        <taxon>Clostridia</taxon>
        <taxon>Eubacteriales</taxon>
        <taxon>Oscillospiraceae</taxon>
        <taxon>Faecalibacterium</taxon>
    </lineage>
</organism>
<dbReference type="RefSeq" id="WP_055189153.1">
    <property type="nucleotide sequence ID" value="NZ_PRLC01000004.1"/>
</dbReference>
<dbReference type="Proteomes" id="UP000250429">
    <property type="component" value="Unassembled WGS sequence"/>
</dbReference>
<dbReference type="OrthoDB" id="2058518at2"/>
<evidence type="ECO:0000313" key="1">
    <source>
        <dbReference type="EMBL" id="RAW62552.1"/>
    </source>
</evidence>
<proteinExistence type="predicted"/>
<accession>A0A173Y1K4</accession>
<sequence length="103" mass="12028">MAYRDMNGKVMIDEAAAQADIRQERQAEQILRRAANALQAVQNESNSFQGETAAAIGERAEQLRRQILNLISDLEDTQNYTQRVVRRYWLLDQKWKQIFESSR</sequence>
<dbReference type="EMBL" id="PRLC01000004">
    <property type="protein sequence ID" value="RAW62552.1"/>
    <property type="molecule type" value="Genomic_DNA"/>
</dbReference>
<keyword evidence="2" id="KW-1185">Reference proteome</keyword>